<keyword evidence="9" id="KW-0862">Zinc</keyword>
<evidence type="ECO:0000256" key="5">
    <source>
        <dbReference type="ARBA" id="ARBA00022723"/>
    </source>
</evidence>
<comment type="caution">
    <text evidence="15">The sequence shown here is derived from an EMBL/GenBank/DDBJ whole genome shotgun (WGS) entry which is preliminary data.</text>
</comment>
<evidence type="ECO:0000256" key="6">
    <source>
        <dbReference type="ARBA" id="ARBA00022771"/>
    </source>
</evidence>
<dbReference type="PANTHER" id="PTHR24006:SF781">
    <property type="entry name" value="LD34905P"/>
    <property type="match status" value="1"/>
</dbReference>
<dbReference type="GO" id="GO:0016579">
    <property type="term" value="P:protein deubiquitination"/>
    <property type="evidence" value="ECO:0007669"/>
    <property type="project" value="InterPro"/>
</dbReference>
<dbReference type="OrthoDB" id="2020758at2759"/>
<dbReference type="AlphaFoldDB" id="A0A8S0TTA3"/>
<feature type="compositionally biased region" description="Polar residues" evidence="12">
    <location>
        <begin position="19"/>
        <end position="31"/>
    </location>
</feature>
<evidence type="ECO:0000313" key="16">
    <source>
        <dbReference type="Proteomes" id="UP000594638"/>
    </source>
</evidence>
<dbReference type="InterPro" id="IPR013083">
    <property type="entry name" value="Znf_RING/FYVE/PHD"/>
</dbReference>
<feature type="region of interest" description="Disordered" evidence="12">
    <location>
        <begin position="382"/>
        <end position="409"/>
    </location>
</feature>
<dbReference type="InterPro" id="IPR028889">
    <property type="entry name" value="USP"/>
</dbReference>
<feature type="domain" description="UBP-type" evidence="14">
    <location>
        <begin position="48"/>
        <end position="181"/>
    </location>
</feature>
<proteinExistence type="inferred from homology"/>
<comment type="similarity">
    <text evidence="2">Belongs to the peptidase C19 family.</text>
</comment>
<dbReference type="Gramene" id="OE9A031174T2">
    <property type="protein sequence ID" value="OE9A031174C2"/>
    <property type="gene ID" value="OE9A031174"/>
</dbReference>
<sequence>MGKKVKKKARSGQKEKRGSSSSPKPISQQGIDNVEIHESGGAVLNDRRVCSHIVKGINLENLSSKLGSSEPIACEDCRVNVADRRGSRGKAKHGKKGGRDSKSECKAIWVCLECGHFSCGGVGFPTTPQSHAVRHAKQRHHPLAVQYENPQLRWCFPCNTLISAEESDEHNDVLHEIAKMLREQPPEGSNADVEDVWFGAGSVTGGMKENSVSIGSDRRGNYSVTGIVNLGNTCFFNSTIQNLLAINKLRDYFFKLDESVGPLTAALRKLLLETSPKAGISSVINPRSLFGSVCSKAPQFRGYQQHDSHELLRCLLDGLYTEDLSAKKHINSSQDDGKSMDTDPTFVDAIFGGKLSSTVSCLECGHSSTVYEQFLDLSLPVPTKKPPSKRVQAVSRGKKPKLPPKRSGKIRSKVTKDAFILPAQSVADQSSGDKFSGEVQSSLLPAEQLAVSDSTNTNDIANDMGLSPWDLSAMEKSDYQQGIENVGGKSSSPDSSAWLEYVEPNAASDNIDMASEIDDLSENQGTANENAHQNNGTFLNALESSRECNSLHLTSAPSSDNVRLLNSLEQGISASEHILVSQSDEKCLPKCSVIKEAIQDDTDLEGSSESCNQVCNKGSNPDVSSSRRDEELPLQIQDSEVLLLPYKEDAPTIDEVSKGENEVSSSALCGEQDSLEFDGFGDLFNEPEAVIESNHTGSSEASEIIKSGFGVGNSSGSDQDEVDNTDAPVSVESCLAYFTKPEPLSKDEHGWQCDNCSKVLQERMVRLRVKLQKARSEIALDDFDDRNLSDPLTQGKNCAKVKCVIGNVEKYVPHTSDDSLKNIEVIDNRNSMLEHNPQAELNPIAPQIEDRKPGNASACPGPAEVSRSSCRNGVNCIVNDEFCGESGINTTQSGEADEFAEQSESELSEEDDVDSEKLKVKRDATKRIVIDKAPFILTIHLKRFSQDARGRLSKLNGHVNFKETIDLKRYMNPRCTERDVYVYRLVGVVEHLGTMRSGHYVAYVRSSKGENGDSVWYHASDAHVHEVSLEEVLRCEAYILFYERT</sequence>
<dbReference type="Pfam" id="PF02148">
    <property type="entry name" value="zf-UBP"/>
    <property type="match status" value="1"/>
</dbReference>
<keyword evidence="7" id="KW-0833">Ubl conjugation pathway</keyword>
<dbReference type="PROSITE" id="PS00972">
    <property type="entry name" value="USP_1"/>
    <property type="match status" value="1"/>
</dbReference>
<evidence type="ECO:0000256" key="10">
    <source>
        <dbReference type="ARBA" id="ARBA00058678"/>
    </source>
</evidence>
<dbReference type="PROSITE" id="PS00973">
    <property type="entry name" value="USP_2"/>
    <property type="match status" value="1"/>
</dbReference>
<evidence type="ECO:0000256" key="9">
    <source>
        <dbReference type="ARBA" id="ARBA00022833"/>
    </source>
</evidence>
<dbReference type="SUPFAM" id="SSF57850">
    <property type="entry name" value="RING/U-box"/>
    <property type="match status" value="1"/>
</dbReference>
<evidence type="ECO:0000256" key="12">
    <source>
        <dbReference type="SAM" id="MobiDB-lite"/>
    </source>
</evidence>
<feature type="domain" description="USP" evidence="13">
    <location>
        <begin position="225"/>
        <end position="1045"/>
    </location>
</feature>
<dbReference type="SMART" id="SM00290">
    <property type="entry name" value="ZnF_UBP"/>
    <property type="match status" value="1"/>
</dbReference>
<dbReference type="PROSITE" id="PS50271">
    <property type="entry name" value="ZF_UBP"/>
    <property type="match status" value="1"/>
</dbReference>
<feature type="region of interest" description="Disordered" evidence="12">
    <location>
        <begin position="602"/>
        <end position="630"/>
    </location>
</feature>
<evidence type="ECO:0000256" key="7">
    <source>
        <dbReference type="ARBA" id="ARBA00022786"/>
    </source>
</evidence>
<evidence type="ECO:0000259" key="14">
    <source>
        <dbReference type="PROSITE" id="PS50271"/>
    </source>
</evidence>
<accession>A0A8S0TTA3</accession>
<keyword evidence="16" id="KW-1185">Reference proteome</keyword>
<protein>
    <recommendedName>
        <fullName evidence="3">ubiquitinyl hydrolase 1</fullName>
        <ecNumber evidence="3">3.4.19.12</ecNumber>
    </recommendedName>
</protein>
<dbReference type="PROSITE" id="PS50235">
    <property type="entry name" value="USP_3"/>
    <property type="match status" value="1"/>
</dbReference>
<evidence type="ECO:0000256" key="4">
    <source>
        <dbReference type="ARBA" id="ARBA00022670"/>
    </source>
</evidence>
<dbReference type="GO" id="GO:0006508">
    <property type="term" value="P:proteolysis"/>
    <property type="evidence" value="ECO:0007669"/>
    <property type="project" value="UniProtKB-KW"/>
</dbReference>
<dbReference type="GO" id="GO:0005634">
    <property type="term" value="C:nucleus"/>
    <property type="evidence" value="ECO:0007669"/>
    <property type="project" value="TreeGrafter"/>
</dbReference>
<comment type="catalytic activity">
    <reaction evidence="1">
        <text>Thiol-dependent hydrolysis of ester, thioester, amide, peptide and isopeptide bonds formed by the C-terminal Gly of ubiquitin (a 76-residue protein attached to proteins as an intracellular targeting signal).</text>
        <dbReference type="EC" id="3.4.19.12"/>
    </reaction>
</comment>
<keyword evidence="4" id="KW-0645">Protease</keyword>
<dbReference type="EMBL" id="CACTIH010007313">
    <property type="protein sequence ID" value="CAA3009161.1"/>
    <property type="molecule type" value="Genomic_DNA"/>
</dbReference>
<feature type="region of interest" description="Disordered" evidence="12">
    <location>
        <begin position="1"/>
        <end position="32"/>
    </location>
</feature>
<evidence type="ECO:0000256" key="1">
    <source>
        <dbReference type="ARBA" id="ARBA00000707"/>
    </source>
</evidence>
<dbReference type="Proteomes" id="UP000594638">
    <property type="component" value="Unassembled WGS sequence"/>
</dbReference>
<feature type="compositionally biased region" description="Basic residues" evidence="12">
    <location>
        <begin position="396"/>
        <end position="409"/>
    </location>
</feature>
<evidence type="ECO:0000256" key="11">
    <source>
        <dbReference type="PROSITE-ProRule" id="PRU00502"/>
    </source>
</evidence>
<dbReference type="GO" id="GO:0008270">
    <property type="term" value="F:zinc ion binding"/>
    <property type="evidence" value="ECO:0007669"/>
    <property type="project" value="UniProtKB-KW"/>
</dbReference>
<dbReference type="InterPro" id="IPR001394">
    <property type="entry name" value="Peptidase_C19_UCH"/>
</dbReference>
<evidence type="ECO:0000259" key="13">
    <source>
        <dbReference type="PROSITE" id="PS50235"/>
    </source>
</evidence>
<comment type="function">
    <text evidence="10">Recognizes and hydrolyzes the peptide bond at the C-terminal Gly of ubiquitin. Involved in the processing of poly-ubiquitin precursors as well as that of ubiquitinated proteins. Is involved in resistance to the arginine analog canavanine (CAN).</text>
</comment>
<evidence type="ECO:0000256" key="8">
    <source>
        <dbReference type="ARBA" id="ARBA00022801"/>
    </source>
</evidence>
<dbReference type="FunFam" id="3.30.40.10:FF:000900">
    <property type="entry name" value="Ubiquitinyl hydrolase 1"/>
    <property type="match status" value="1"/>
</dbReference>
<name>A0A8S0TTA3_OLEEU</name>
<dbReference type="SUPFAM" id="SSF54001">
    <property type="entry name" value="Cysteine proteinases"/>
    <property type="match status" value="1"/>
</dbReference>
<dbReference type="Gramene" id="OE9A031174T1">
    <property type="protein sequence ID" value="OE9A031174C1"/>
    <property type="gene ID" value="OE9A031174"/>
</dbReference>
<evidence type="ECO:0000313" key="15">
    <source>
        <dbReference type="EMBL" id="CAA3009161.1"/>
    </source>
</evidence>
<keyword evidence="8 15" id="KW-0378">Hydrolase</keyword>
<organism evidence="15 16">
    <name type="scientific">Olea europaea subsp. europaea</name>
    <dbReference type="NCBI Taxonomy" id="158383"/>
    <lineage>
        <taxon>Eukaryota</taxon>
        <taxon>Viridiplantae</taxon>
        <taxon>Streptophyta</taxon>
        <taxon>Embryophyta</taxon>
        <taxon>Tracheophyta</taxon>
        <taxon>Spermatophyta</taxon>
        <taxon>Magnoliopsida</taxon>
        <taxon>eudicotyledons</taxon>
        <taxon>Gunneridae</taxon>
        <taxon>Pentapetalae</taxon>
        <taxon>asterids</taxon>
        <taxon>lamiids</taxon>
        <taxon>Lamiales</taxon>
        <taxon>Oleaceae</taxon>
        <taxon>Oleeae</taxon>
        <taxon>Olea</taxon>
    </lineage>
</organism>
<dbReference type="InterPro" id="IPR018200">
    <property type="entry name" value="USP_CS"/>
</dbReference>
<dbReference type="Pfam" id="PF00443">
    <property type="entry name" value="UCH"/>
    <property type="match status" value="1"/>
</dbReference>
<reference evidence="15 16" key="1">
    <citation type="submission" date="2019-12" db="EMBL/GenBank/DDBJ databases">
        <authorList>
            <person name="Alioto T."/>
            <person name="Alioto T."/>
            <person name="Gomez Garrido J."/>
        </authorList>
    </citation>
    <scope>NUCLEOTIDE SEQUENCE [LARGE SCALE GENOMIC DNA]</scope>
</reference>
<keyword evidence="5" id="KW-0479">Metal-binding</keyword>
<dbReference type="InterPro" id="IPR050164">
    <property type="entry name" value="Peptidase_C19"/>
</dbReference>
<evidence type="ECO:0000256" key="3">
    <source>
        <dbReference type="ARBA" id="ARBA00012759"/>
    </source>
</evidence>
<gene>
    <name evidence="15" type="ORF">OLEA9_A031174</name>
</gene>
<dbReference type="InterPro" id="IPR038765">
    <property type="entry name" value="Papain-like_cys_pep_sf"/>
</dbReference>
<dbReference type="EC" id="3.4.19.12" evidence="3"/>
<dbReference type="InterPro" id="IPR001607">
    <property type="entry name" value="Znf_UBP"/>
</dbReference>
<feature type="region of interest" description="Disordered" evidence="12">
    <location>
        <begin position="893"/>
        <end position="914"/>
    </location>
</feature>
<dbReference type="Gene3D" id="3.90.70.10">
    <property type="entry name" value="Cysteine proteinases"/>
    <property type="match status" value="2"/>
</dbReference>
<evidence type="ECO:0000256" key="2">
    <source>
        <dbReference type="ARBA" id="ARBA00009085"/>
    </source>
</evidence>
<feature type="compositionally biased region" description="Basic residues" evidence="12">
    <location>
        <begin position="1"/>
        <end position="11"/>
    </location>
</feature>
<feature type="compositionally biased region" description="Polar residues" evidence="12">
    <location>
        <begin position="607"/>
        <end position="624"/>
    </location>
</feature>
<dbReference type="GO" id="GO:0005829">
    <property type="term" value="C:cytosol"/>
    <property type="evidence" value="ECO:0007669"/>
    <property type="project" value="TreeGrafter"/>
</dbReference>
<dbReference type="GO" id="GO:0004843">
    <property type="term" value="F:cysteine-type deubiquitinase activity"/>
    <property type="evidence" value="ECO:0007669"/>
    <property type="project" value="UniProtKB-EC"/>
</dbReference>
<dbReference type="PANTHER" id="PTHR24006">
    <property type="entry name" value="UBIQUITIN CARBOXYL-TERMINAL HYDROLASE"/>
    <property type="match status" value="1"/>
</dbReference>
<dbReference type="Gene3D" id="3.30.40.10">
    <property type="entry name" value="Zinc/RING finger domain, C3HC4 (zinc finger)"/>
    <property type="match status" value="1"/>
</dbReference>
<feature type="compositionally biased region" description="Acidic residues" evidence="12">
    <location>
        <begin position="895"/>
        <end position="914"/>
    </location>
</feature>
<keyword evidence="6 11" id="KW-0863">Zinc-finger</keyword>